<dbReference type="AlphaFoldDB" id="Q9R4U6"/>
<accession>Q9R4U6</accession>
<proteinExistence type="evidence at protein level"/>
<organism>
    <name type="scientific">Lactobacillus acidophilus</name>
    <dbReference type="NCBI Taxonomy" id="1579"/>
    <lineage>
        <taxon>Bacteria</taxon>
        <taxon>Bacillati</taxon>
        <taxon>Bacillota</taxon>
        <taxon>Bacilli</taxon>
        <taxon>Lactobacillales</taxon>
        <taxon>Lactobacillaceae</taxon>
        <taxon>Lactobacillus</taxon>
    </lineage>
</organism>
<keyword id="KW-0903">Direct protein sequencing</keyword>
<reference key="1">
    <citation type="journal article" date="1994" name="Appl. Environ. Microbiol.">
        <title>Identification and purification of a protein that induces production of the Lactobacillus acidophilus bacteriocin lactacin B.</title>
        <authorList>
            <person name="Barefoot S.F."/>
            <person name="Chen Y.R."/>
            <person name="Hughes T.A."/>
            <person name="Bodine A.B."/>
            <person name="Shearer M.Y."/>
            <person name="Hughes M.D."/>
        </authorList>
    </citation>
    <scope>PROTEIN SEQUENCE</scope>
</reference>
<name>Q9R4U6_LACAI</name>
<protein>
    <submittedName>
        <fullName>Bacteriocin lactacin B inducer</fullName>
    </submittedName>
</protein>
<sequence>SRTPIIAGNWKLNMNPKET</sequence>